<dbReference type="SUPFAM" id="SSF53822">
    <property type="entry name" value="Periplasmic binding protein-like I"/>
    <property type="match status" value="1"/>
</dbReference>
<dbReference type="InterPro" id="IPR028082">
    <property type="entry name" value="Peripla_BP_I"/>
</dbReference>
<proteinExistence type="predicted"/>
<protein>
    <submittedName>
        <fullName evidence="3">ABC transporter substrate-binding protein</fullName>
    </submittedName>
</protein>
<feature type="chain" id="PRO_5038667156" evidence="2">
    <location>
        <begin position="21"/>
        <end position="356"/>
    </location>
</feature>
<accession>A0A3G2R6M4</accession>
<dbReference type="AlphaFoldDB" id="A0A3G2R6M4"/>
<feature type="signal peptide" evidence="2">
    <location>
        <begin position="1"/>
        <end position="20"/>
    </location>
</feature>
<dbReference type="Proteomes" id="UP000280960">
    <property type="component" value="Chromosome"/>
</dbReference>
<sequence length="356" mass="36850">MKKVLAATVCLLLIAALLLAGCGQKAASTDSNTNSSSSGQSQASSNSGSSSDKSQSGDKVFKIGISQFVEHPALDAARKGFIDGLKEAGFEEGKNVTFEVENAQADFPTTQTIASKFVGEKVDMILAIATPSAQSAANATKDIPILITAVTDPVSAGLARSLEKPETNVTGTTDMNPIKEQLELLKQILPNAKNVGILYNAAEANSKVQVDIAKKAAGELGLTIHEATVANSSEVNQAVQSIAGKVDAIYAPTDNTIASSIGAVVKVCNDAKIPVIAAERGMVDGGALATLGIDYYLLGKQTGKVAARVLKGEKPADIAIEGSKDLKLIINKKSADTLGIKIPEALMSKADEIVEK</sequence>
<dbReference type="PANTHER" id="PTHR35271">
    <property type="entry name" value="ABC TRANSPORTER, SUBSTRATE-BINDING LIPOPROTEIN-RELATED"/>
    <property type="match status" value="1"/>
</dbReference>
<evidence type="ECO:0000313" key="4">
    <source>
        <dbReference type="Proteomes" id="UP000280960"/>
    </source>
</evidence>
<feature type="region of interest" description="Disordered" evidence="1">
    <location>
        <begin position="28"/>
        <end position="56"/>
    </location>
</feature>
<name>A0A3G2R6M4_9FIRM</name>
<gene>
    <name evidence="3" type="ORF">D2962_11275</name>
</gene>
<keyword evidence="2" id="KW-0732">Signal</keyword>
<reference evidence="3 4" key="1">
    <citation type="submission" date="2018-10" db="EMBL/GenBank/DDBJ databases">
        <authorList>
            <person name="Zhang X."/>
        </authorList>
    </citation>
    <scope>NUCLEOTIDE SEQUENCE [LARGE SCALE GENOMIC DNA]</scope>
    <source>
        <strain evidence="3 4">SK-G1</strain>
    </source>
</reference>
<feature type="compositionally biased region" description="Low complexity" evidence="1">
    <location>
        <begin position="28"/>
        <end position="54"/>
    </location>
</feature>
<evidence type="ECO:0000256" key="2">
    <source>
        <dbReference type="SAM" id="SignalP"/>
    </source>
</evidence>
<dbReference type="CDD" id="cd06325">
    <property type="entry name" value="PBP1_ABC_unchar_transporter"/>
    <property type="match status" value="1"/>
</dbReference>
<dbReference type="Gene3D" id="3.40.50.2300">
    <property type="match status" value="2"/>
</dbReference>
<evidence type="ECO:0000256" key="1">
    <source>
        <dbReference type="SAM" id="MobiDB-lite"/>
    </source>
</evidence>
<dbReference type="PANTHER" id="PTHR35271:SF1">
    <property type="entry name" value="ABC TRANSPORTER, SUBSTRATE-BINDING LIPOPROTEIN"/>
    <property type="match status" value="1"/>
</dbReference>
<dbReference type="EMBL" id="CP033169">
    <property type="protein sequence ID" value="AYO31102.1"/>
    <property type="molecule type" value="Genomic_DNA"/>
</dbReference>
<dbReference type="RefSeq" id="WP_120766243.1">
    <property type="nucleotide sequence ID" value="NZ_CP033169.1"/>
</dbReference>
<evidence type="ECO:0000313" key="3">
    <source>
        <dbReference type="EMBL" id="AYO31102.1"/>
    </source>
</evidence>
<organism evidence="3 4">
    <name type="scientific">Biomaibacter acetigenes</name>
    <dbReference type="NCBI Taxonomy" id="2316383"/>
    <lineage>
        <taxon>Bacteria</taxon>
        <taxon>Bacillati</taxon>
        <taxon>Bacillota</taxon>
        <taxon>Clostridia</taxon>
        <taxon>Thermosediminibacterales</taxon>
        <taxon>Tepidanaerobacteraceae</taxon>
        <taxon>Biomaibacter</taxon>
    </lineage>
</organism>
<dbReference type="PROSITE" id="PS51257">
    <property type="entry name" value="PROKAR_LIPOPROTEIN"/>
    <property type="match status" value="1"/>
</dbReference>
<dbReference type="InterPro" id="IPR007487">
    <property type="entry name" value="ABC_transpt-TYRBP-like"/>
</dbReference>
<keyword evidence="4" id="KW-1185">Reference proteome</keyword>
<dbReference type="KEGG" id="bacg:D2962_11275"/>
<dbReference type="Pfam" id="PF04392">
    <property type="entry name" value="ABC_sub_bind"/>
    <property type="match status" value="1"/>
</dbReference>